<evidence type="ECO:0000256" key="1">
    <source>
        <dbReference type="SAM" id="MobiDB-lite"/>
    </source>
</evidence>
<sequence>MGNSLLFKWEDSEALKHHCGFCERPLSHPGARASCFGKHSEPCVRFHQAMFMRLRGHTCKYCMTIDEQHYRRHHDITERLRAVYESCGEVDWNIVPDEFGPEERGRVREPGDEDTPLSKRERKDAKRLVRAASRSRVITLEEIGYIDSVVHSAEGTTSNDADGPRNPEEVDEIERQLRYHAHVYSTQVNRRGLRKLAEAHEDTPDIDFEAEMERILETFHINKLLKRNTKTKGLQGKELKAFLNFVDGLKHAVLEDIVLVNKDNAESRMRRAGYLRYTNKTSYGIVEERYTDKDWKTGEKFASSSNDFSGAITPVHETSLLPSEQFEDQSPCRPRTAHSPDRRHLESSHKRVSGDDGLYAADIEPYHTPLLSLPHAPASGMPAAAIMVINIKAPERAPDPVRGRAEKPVKTASNGWKIVTNGGVPTKQIPKARVWGNIPSKRPAQASRPGPAPWFSDSRNFPDISDAKTSFDDAYSQTREVKRPMIWSSKEPETFVFQTEDDASDHAAVSQKKKAKKAREAKRKEKKHSTPDVIITEDVGDEPDISMQGPSTPQKTEVDTNVLDIDETLQSFSMDTKTEGKFVDLMVEPIAMIHDSGDGISLVPPPESMPITKHGKHMQWIRFVRNLVVDQLTNPYSPSWSGCSHSSSCSFENNNVPDCPFHEPREYIALAILTVDINFNTDCTCVDPLTDQCYLAMPCVELCSTGPFNRLRGEKLLSLYEKDHRTKGRLMLIDDDLINYFMEDPISRSRNRNPDGVPARLQKEYDDVKNGYNPGTLMAQELRFEQLYAKNGIMKQELTQSMLQDIQRNEFERLDTKYMCYCRAALPKTESSKTDIVVCSYRFCSTGNFHRSCIKKLGFGLVSRWYCTECEQKMKVLARQTLRRLGYTDIPHEGPCCYSYGLSADKFEEMFDEKFAEMMNSFDMDYLKPLPADLRNKVKEVGGFTAMPKELQQQFKEKVRALGEKFRAADVKMLDL</sequence>
<proteinExistence type="predicted"/>
<gene>
    <name evidence="2" type="ORF">AA0113_g2704</name>
</gene>
<dbReference type="Proteomes" id="UP000293823">
    <property type="component" value="Unassembled WGS sequence"/>
</dbReference>
<feature type="region of interest" description="Disordered" evidence="1">
    <location>
        <begin position="439"/>
        <end position="461"/>
    </location>
</feature>
<dbReference type="OrthoDB" id="3642840at2759"/>
<feature type="compositionally biased region" description="Basic and acidic residues" evidence="1">
    <location>
        <begin position="338"/>
        <end position="353"/>
    </location>
</feature>
<evidence type="ECO:0008006" key="4">
    <source>
        <dbReference type="Google" id="ProtNLM"/>
    </source>
</evidence>
<comment type="caution">
    <text evidence="2">The sequence shown here is derived from an EMBL/GenBank/DDBJ whole genome shotgun (WGS) entry which is preliminary data.</text>
</comment>
<keyword evidence="3" id="KW-1185">Reference proteome</keyword>
<organism evidence="2 3">
    <name type="scientific">Alternaria arborescens</name>
    <dbReference type="NCBI Taxonomy" id="156630"/>
    <lineage>
        <taxon>Eukaryota</taxon>
        <taxon>Fungi</taxon>
        <taxon>Dikarya</taxon>
        <taxon>Ascomycota</taxon>
        <taxon>Pezizomycotina</taxon>
        <taxon>Dothideomycetes</taxon>
        <taxon>Pleosporomycetidae</taxon>
        <taxon>Pleosporales</taxon>
        <taxon>Pleosporineae</taxon>
        <taxon>Pleosporaceae</taxon>
        <taxon>Alternaria</taxon>
        <taxon>Alternaria sect. Alternaria</taxon>
    </lineage>
</organism>
<dbReference type="AlphaFoldDB" id="A0A4Q4SLS2"/>
<feature type="compositionally biased region" description="Basic and acidic residues" evidence="1">
    <location>
        <begin position="101"/>
        <end position="126"/>
    </location>
</feature>
<feature type="region of interest" description="Disordered" evidence="1">
    <location>
        <begin position="99"/>
        <end position="126"/>
    </location>
</feature>
<evidence type="ECO:0000313" key="3">
    <source>
        <dbReference type="Proteomes" id="UP000293823"/>
    </source>
</evidence>
<dbReference type="Gene3D" id="3.30.40.10">
    <property type="entry name" value="Zinc/RING finger domain, C3HC4 (zinc finger)"/>
    <property type="match status" value="1"/>
</dbReference>
<dbReference type="SUPFAM" id="SSF57903">
    <property type="entry name" value="FYVE/PHD zinc finger"/>
    <property type="match status" value="1"/>
</dbReference>
<feature type="compositionally biased region" description="Basic residues" evidence="1">
    <location>
        <begin position="511"/>
        <end position="527"/>
    </location>
</feature>
<accession>A0A4Q4SLS2</accession>
<dbReference type="InterPro" id="IPR013083">
    <property type="entry name" value="Znf_RING/FYVE/PHD"/>
</dbReference>
<dbReference type="InterPro" id="IPR011011">
    <property type="entry name" value="Znf_FYVE_PHD"/>
</dbReference>
<name>A0A4Q4SLS2_9PLEO</name>
<protein>
    <recommendedName>
        <fullName evidence="4">Zinc finger PHD-type domain-containing protein</fullName>
    </recommendedName>
</protein>
<feature type="region of interest" description="Disordered" evidence="1">
    <location>
        <begin position="501"/>
        <end position="531"/>
    </location>
</feature>
<feature type="region of interest" description="Disordered" evidence="1">
    <location>
        <begin position="323"/>
        <end position="353"/>
    </location>
</feature>
<dbReference type="EMBL" id="PEJP01000008">
    <property type="protein sequence ID" value="RYO71153.1"/>
    <property type="molecule type" value="Genomic_DNA"/>
</dbReference>
<evidence type="ECO:0000313" key="2">
    <source>
        <dbReference type="EMBL" id="RYO71153.1"/>
    </source>
</evidence>
<reference evidence="3" key="1">
    <citation type="journal article" date="2019" name="bioRxiv">
        <title>Genomics, evolutionary history and diagnostics of the Alternaria alternata species group including apple and Asian pear pathotypes.</title>
        <authorList>
            <person name="Armitage A.D."/>
            <person name="Cockerton H.M."/>
            <person name="Sreenivasaprasad S."/>
            <person name="Woodhall J.W."/>
            <person name="Lane C.R."/>
            <person name="Harrison R.J."/>
            <person name="Clarkson J.P."/>
        </authorList>
    </citation>
    <scope>NUCLEOTIDE SEQUENCE [LARGE SCALE GENOMIC DNA]</scope>
    <source>
        <strain evidence="3">RGR 97.0016</strain>
    </source>
</reference>